<dbReference type="Proteomes" id="UP000199657">
    <property type="component" value="Unassembled WGS sequence"/>
</dbReference>
<dbReference type="PRINTS" id="PR00081">
    <property type="entry name" value="GDHRDH"/>
</dbReference>
<dbReference type="RefSeq" id="WP_091641525.1">
    <property type="nucleotide sequence ID" value="NZ_FOEG01000002.1"/>
</dbReference>
<dbReference type="CDD" id="cd05233">
    <property type="entry name" value="SDR_c"/>
    <property type="match status" value="1"/>
</dbReference>
<keyword evidence="4" id="KW-1185">Reference proteome</keyword>
<dbReference type="GO" id="GO:0016491">
    <property type="term" value="F:oxidoreductase activity"/>
    <property type="evidence" value="ECO:0007669"/>
    <property type="project" value="UniProtKB-KW"/>
</dbReference>
<dbReference type="Pfam" id="PF13561">
    <property type="entry name" value="adh_short_C2"/>
    <property type="match status" value="1"/>
</dbReference>
<accession>A0A1H8S850</accession>
<dbReference type="OrthoDB" id="9804774at2"/>
<dbReference type="PRINTS" id="PR00080">
    <property type="entry name" value="SDRFAMILY"/>
</dbReference>
<keyword evidence="2" id="KW-0560">Oxidoreductase</keyword>
<protein>
    <submittedName>
        <fullName evidence="3">NAD(P)-dependent dehydrogenase, short-chain alcohol dehydrogenase family</fullName>
    </submittedName>
</protein>
<evidence type="ECO:0000256" key="2">
    <source>
        <dbReference type="ARBA" id="ARBA00023002"/>
    </source>
</evidence>
<dbReference type="PANTHER" id="PTHR24321">
    <property type="entry name" value="DEHYDROGENASES, SHORT CHAIN"/>
    <property type="match status" value="1"/>
</dbReference>
<dbReference type="Gene3D" id="3.40.50.720">
    <property type="entry name" value="NAD(P)-binding Rossmann-like Domain"/>
    <property type="match status" value="1"/>
</dbReference>
<sequence length="267" mass="28299">MSGQRLKDRVVMIIGAGSIDAGWGNGKAAAVQAAREGARVFAVDINAEAAQETVDLIRNEGFEASAHQADATDSAAVESMVNACVRTYGGVDVMHNNIGIVELGGPVELEESAWQRALDINLTSPFLTCKHVLPVMERQGRGVILITGSIAGIRYTGVPYVSYSATKAAVAQLCQSVALQYASRGIRANCILPGLMDTPMIYQGLNEGYSASSQQEMVDKRNAQCPTGHMGDAWDVAHAMVFLASDEAKYITGQNLVVDGGLTAKIH</sequence>
<dbReference type="InterPro" id="IPR002347">
    <property type="entry name" value="SDR_fam"/>
</dbReference>
<reference evidence="3 4" key="1">
    <citation type="submission" date="2016-10" db="EMBL/GenBank/DDBJ databases">
        <authorList>
            <person name="de Groot N.N."/>
        </authorList>
    </citation>
    <scope>NUCLEOTIDE SEQUENCE [LARGE SCALE GENOMIC DNA]</scope>
    <source>
        <strain evidence="3 4">CGMCC 1.6291</strain>
    </source>
</reference>
<evidence type="ECO:0000256" key="1">
    <source>
        <dbReference type="ARBA" id="ARBA00006484"/>
    </source>
</evidence>
<evidence type="ECO:0000313" key="4">
    <source>
        <dbReference type="Proteomes" id="UP000199657"/>
    </source>
</evidence>
<dbReference type="AlphaFoldDB" id="A0A1H8S850"/>
<name>A0A1H8S850_9GAMM</name>
<dbReference type="SUPFAM" id="SSF51735">
    <property type="entry name" value="NAD(P)-binding Rossmann-fold domains"/>
    <property type="match status" value="1"/>
</dbReference>
<organism evidence="3 4">
    <name type="scientific">Aquisalimonas asiatica</name>
    <dbReference type="NCBI Taxonomy" id="406100"/>
    <lineage>
        <taxon>Bacteria</taxon>
        <taxon>Pseudomonadati</taxon>
        <taxon>Pseudomonadota</taxon>
        <taxon>Gammaproteobacteria</taxon>
        <taxon>Chromatiales</taxon>
        <taxon>Ectothiorhodospiraceae</taxon>
        <taxon>Aquisalimonas</taxon>
    </lineage>
</organism>
<comment type="similarity">
    <text evidence="1">Belongs to the short-chain dehydrogenases/reductases (SDR) family.</text>
</comment>
<dbReference type="STRING" id="406100.SAMN04488052_102544"/>
<dbReference type="PANTHER" id="PTHR24321:SF15">
    <property type="entry name" value="OXIDOREDUCTASE UCPA"/>
    <property type="match status" value="1"/>
</dbReference>
<dbReference type="EMBL" id="FOEG01000002">
    <property type="protein sequence ID" value="SEO74333.1"/>
    <property type="molecule type" value="Genomic_DNA"/>
</dbReference>
<dbReference type="InterPro" id="IPR036291">
    <property type="entry name" value="NAD(P)-bd_dom_sf"/>
</dbReference>
<evidence type="ECO:0000313" key="3">
    <source>
        <dbReference type="EMBL" id="SEO74333.1"/>
    </source>
</evidence>
<proteinExistence type="inferred from homology"/>
<dbReference type="FunFam" id="3.40.50.720:FF:000084">
    <property type="entry name" value="Short-chain dehydrogenase reductase"/>
    <property type="match status" value="1"/>
</dbReference>
<dbReference type="PROSITE" id="PS00061">
    <property type="entry name" value="ADH_SHORT"/>
    <property type="match status" value="1"/>
</dbReference>
<dbReference type="InterPro" id="IPR020904">
    <property type="entry name" value="Sc_DH/Rdtase_CS"/>
</dbReference>
<gene>
    <name evidence="3" type="ORF">SAMN04488052_102544</name>
</gene>